<dbReference type="EC" id="2.4.1.25" evidence="3 10"/>
<evidence type="ECO:0000256" key="1">
    <source>
        <dbReference type="ARBA" id="ARBA00000439"/>
    </source>
</evidence>
<dbReference type="EMBL" id="JAATEO010000017">
    <property type="protein sequence ID" value="NJP33632.1"/>
    <property type="molecule type" value="Genomic_DNA"/>
</dbReference>
<comment type="catalytic activity">
    <reaction evidence="1 10">
        <text>Transfers a segment of a (1-&gt;4)-alpha-D-glucan to a new position in an acceptor, which may be glucose or a (1-&gt;4)-alpha-D-glucan.</text>
        <dbReference type="EC" id="2.4.1.25"/>
    </reaction>
</comment>
<dbReference type="NCBIfam" id="TIGR00217">
    <property type="entry name" value="malQ"/>
    <property type="match status" value="1"/>
</dbReference>
<dbReference type="Gene3D" id="3.20.20.80">
    <property type="entry name" value="Glycosidases"/>
    <property type="match status" value="1"/>
</dbReference>
<proteinExistence type="inferred from homology"/>
<evidence type="ECO:0000256" key="6">
    <source>
        <dbReference type="ARBA" id="ARBA00022679"/>
    </source>
</evidence>
<evidence type="ECO:0000313" key="12">
    <source>
        <dbReference type="Proteomes" id="UP000783871"/>
    </source>
</evidence>
<keyword evidence="12" id="KW-1185">Reference proteome</keyword>
<evidence type="ECO:0000256" key="2">
    <source>
        <dbReference type="ARBA" id="ARBA00005684"/>
    </source>
</evidence>
<evidence type="ECO:0000256" key="3">
    <source>
        <dbReference type="ARBA" id="ARBA00012560"/>
    </source>
</evidence>
<evidence type="ECO:0000256" key="9">
    <source>
        <dbReference type="ARBA" id="ARBA00031501"/>
    </source>
</evidence>
<accession>A0ABX0Z728</accession>
<dbReference type="Proteomes" id="UP000783871">
    <property type="component" value="Unassembled WGS sequence"/>
</dbReference>
<evidence type="ECO:0000256" key="7">
    <source>
        <dbReference type="ARBA" id="ARBA00023277"/>
    </source>
</evidence>
<evidence type="ECO:0000313" key="11">
    <source>
        <dbReference type="EMBL" id="NJP33632.1"/>
    </source>
</evidence>
<keyword evidence="5 10" id="KW-0328">Glycosyltransferase</keyword>
<protein>
    <recommendedName>
        <fullName evidence="4 10">4-alpha-glucanotransferase</fullName>
        <ecNumber evidence="3 10">2.4.1.25</ecNumber>
    </recommendedName>
    <alternativeName>
        <fullName evidence="8 10">Amylomaltase</fullName>
    </alternativeName>
    <alternativeName>
        <fullName evidence="9 10">Disproportionating enzyme</fullName>
    </alternativeName>
</protein>
<organism evidence="11 12">
    <name type="scientific">Micromonospora thermarum</name>
    <dbReference type="NCBI Taxonomy" id="2720024"/>
    <lineage>
        <taxon>Bacteria</taxon>
        <taxon>Bacillati</taxon>
        <taxon>Actinomycetota</taxon>
        <taxon>Actinomycetes</taxon>
        <taxon>Micromonosporales</taxon>
        <taxon>Micromonosporaceae</taxon>
        <taxon>Micromonospora</taxon>
    </lineage>
</organism>
<evidence type="ECO:0000256" key="5">
    <source>
        <dbReference type="ARBA" id="ARBA00022676"/>
    </source>
</evidence>
<comment type="caution">
    <text evidence="11">The sequence shown here is derived from an EMBL/GenBank/DDBJ whole genome shotgun (WGS) entry which is preliminary data.</text>
</comment>
<keyword evidence="7 10" id="KW-0119">Carbohydrate metabolism</keyword>
<evidence type="ECO:0000256" key="10">
    <source>
        <dbReference type="RuleBase" id="RU361207"/>
    </source>
</evidence>
<evidence type="ECO:0000256" key="8">
    <source>
        <dbReference type="ARBA" id="ARBA00031423"/>
    </source>
</evidence>
<dbReference type="PANTHER" id="PTHR32438:SF5">
    <property type="entry name" value="4-ALPHA-GLUCANOTRANSFERASE DPE1, CHLOROPLASTIC_AMYLOPLASTIC"/>
    <property type="match status" value="1"/>
</dbReference>
<dbReference type="GO" id="GO:0004134">
    <property type="term" value="F:4-alpha-glucanotransferase activity"/>
    <property type="evidence" value="ECO:0007669"/>
    <property type="project" value="UniProtKB-EC"/>
</dbReference>
<comment type="similarity">
    <text evidence="2 10">Belongs to the disproportionating enzyme family.</text>
</comment>
<dbReference type="InterPro" id="IPR003385">
    <property type="entry name" value="Glyco_hydro_77"/>
</dbReference>
<gene>
    <name evidence="11" type="primary">malQ</name>
    <name evidence="11" type="ORF">HCJ94_16995</name>
</gene>
<dbReference type="PANTHER" id="PTHR32438">
    <property type="entry name" value="4-ALPHA-GLUCANOTRANSFERASE DPE1, CHLOROPLASTIC/AMYLOPLASTIC"/>
    <property type="match status" value="1"/>
</dbReference>
<dbReference type="NCBIfam" id="NF011080">
    <property type="entry name" value="PRK14508.1-3"/>
    <property type="match status" value="1"/>
</dbReference>
<evidence type="ECO:0000256" key="4">
    <source>
        <dbReference type="ARBA" id="ARBA00020295"/>
    </source>
</evidence>
<dbReference type="SUPFAM" id="SSF51445">
    <property type="entry name" value="(Trans)glycosidases"/>
    <property type="match status" value="1"/>
</dbReference>
<dbReference type="RefSeq" id="WP_168001999.1">
    <property type="nucleotide sequence ID" value="NZ_JAATEO010000017.1"/>
</dbReference>
<sequence length="499" mass="55555">MVTRRSGILLHPSSLPGRYGVGELGPAAEEWLEFLAAAEQSVWQMLPLNPVGAEGCPYQSPATLAGSPLYVSVDRLRDDGLLDAADLAAEPELPGERVDYPAALAVKRRLLARAHAAFTPDADYRAFCRDQAGWLDDYARFMVLRDRHGGPWTEWPAPLARRDPAALARLDESAAGDLDRYRFEQYLFARHFGAVRARAAALGVELIGDIAMFPGVDSVETWSRPDLFDLDADGRPAAVAGFPPDEFSHEGQVWGNALYRWDRMAAEDFAWWVARVRRMTEWYDMVRLDHFRGFLRYWAVPVPGRAGDGSWRDGPGLALFQRLRKDLGDVTLLAEDLGPASAEVQQLRVDAGIPGMRLVQFAFGGDENQHLPHHHPVDCVAYPGTHDNDTTLGWWAERSADERSRVERYLGGIPDGICWSMARAVFGSVAYLAVLPVQDLLELGSEARLNVPGRSDGNWTWRLPPRALSPGLEFRLRRLTETYGRDRRAAGRRPSGFTG</sequence>
<dbReference type="Pfam" id="PF02446">
    <property type="entry name" value="Glyco_hydro_77"/>
    <property type="match status" value="1"/>
</dbReference>
<name>A0ABX0Z728_9ACTN</name>
<keyword evidence="6 10" id="KW-0808">Transferase</keyword>
<dbReference type="InterPro" id="IPR017853">
    <property type="entry name" value="GH"/>
</dbReference>
<reference evidence="11 12" key="1">
    <citation type="submission" date="2020-03" db="EMBL/GenBank/DDBJ databases">
        <title>WGS of actinomycetes isolated from Thailand.</title>
        <authorList>
            <person name="Thawai C."/>
        </authorList>
    </citation>
    <scope>NUCLEOTIDE SEQUENCE [LARGE SCALE GENOMIC DNA]</scope>
    <source>
        <strain evidence="11 12">HSS6-12</strain>
    </source>
</reference>